<name>A0A834M960_RHYFE</name>
<accession>A0A834M960</accession>
<sequence>MFVKVTCLVLVLVAILMPISVQHGEESSKPRVRRQLKRYTRQYYQRPYYSTVEFNQKLPSYIQNRCCLVPCRNVICRKLCPSIVPSVIIPRPGTTYCMYRH</sequence>
<gene>
    <name evidence="2" type="ORF">GWI33_014374</name>
</gene>
<proteinExistence type="predicted"/>
<protein>
    <submittedName>
        <fullName evidence="2">Uncharacterized protein</fullName>
    </submittedName>
</protein>
<evidence type="ECO:0000313" key="2">
    <source>
        <dbReference type="EMBL" id="KAF7272896.1"/>
    </source>
</evidence>
<dbReference type="Proteomes" id="UP000625711">
    <property type="component" value="Unassembled WGS sequence"/>
</dbReference>
<keyword evidence="1" id="KW-0732">Signal</keyword>
<feature type="signal peptide" evidence="1">
    <location>
        <begin position="1"/>
        <end position="24"/>
    </location>
</feature>
<reference evidence="2" key="1">
    <citation type="submission" date="2020-08" db="EMBL/GenBank/DDBJ databases">
        <title>Genome sequencing and assembly of the red palm weevil Rhynchophorus ferrugineus.</title>
        <authorList>
            <person name="Dias G.B."/>
            <person name="Bergman C.M."/>
            <person name="Manee M."/>
        </authorList>
    </citation>
    <scope>NUCLEOTIDE SEQUENCE</scope>
    <source>
        <strain evidence="2">AA-2017</strain>
        <tissue evidence="2">Whole larva</tissue>
    </source>
</reference>
<evidence type="ECO:0000256" key="1">
    <source>
        <dbReference type="SAM" id="SignalP"/>
    </source>
</evidence>
<comment type="caution">
    <text evidence="2">The sequence shown here is derived from an EMBL/GenBank/DDBJ whole genome shotgun (WGS) entry which is preliminary data.</text>
</comment>
<evidence type="ECO:0000313" key="3">
    <source>
        <dbReference type="Proteomes" id="UP000625711"/>
    </source>
</evidence>
<dbReference type="AlphaFoldDB" id="A0A834M960"/>
<feature type="chain" id="PRO_5032327786" evidence="1">
    <location>
        <begin position="25"/>
        <end position="101"/>
    </location>
</feature>
<keyword evidence="3" id="KW-1185">Reference proteome</keyword>
<organism evidence="2 3">
    <name type="scientific">Rhynchophorus ferrugineus</name>
    <name type="common">Red palm weevil</name>
    <name type="synonym">Curculio ferrugineus</name>
    <dbReference type="NCBI Taxonomy" id="354439"/>
    <lineage>
        <taxon>Eukaryota</taxon>
        <taxon>Metazoa</taxon>
        <taxon>Ecdysozoa</taxon>
        <taxon>Arthropoda</taxon>
        <taxon>Hexapoda</taxon>
        <taxon>Insecta</taxon>
        <taxon>Pterygota</taxon>
        <taxon>Neoptera</taxon>
        <taxon>Endopterygota</taxon>
        <taxon>Coleoptera</taxon>
        <taxon>Polyphaga</taxon>
        <taxon>Cucujiformia</taxon>
        <taxon>Curculionidae</taxon>
        <taxon>Dryophthorinae</taxon>
        <taxon>Rhynchophorus</taxon>
    </lineage>
</organism>
<dbReference type="EMBL" id="JAACXV010013659">
    <property type="protein sequence ID" value="KAF7272896.1"/>
    <property type="molecule type" value="Genomic_DNA"/>
</dbReference>